<dbReference type="Proteomes" id="UP000270272">
    <property type="component" value="Chromosome"/>
</dbReference>
<accession>A0A447USG9</accession>
<sequence>MREQAVGHYFHVTAHTRDGIQQGQPIKRACRVVGNDDQRAMCGDVFEVVCGDIAAYFKVFENLFHHVHPFQMGMAGCKLLKFFFIQQPPEQIFLPGCRPRLRPQVVEYVIETKHSGSSSRPVLTVEGTNVVCMTMR</sequence>
<protein>
    <submittedName>
        <fullName evidence="1">Uncharacterized protein</fullName>
    </submittedName>
</protein>
<dbReference type="EMBL" id="LR134204">
    <property type="protein sequence ID" value="VEB93625.1"/>
    <property type="molecule type" value="Genomic_DNA"/>
</dbReference>
<reference evidence="1 2" key="1">
    <citation type="submission" date="2018-12" db="EMBL/GenBank/DDBJ databases">
        <authorList>
            <consortium name="Pathogen Informatics"/>
        </authorList>
    </citation>
    <scope>NUCLEOTIDE SEQUENCE [LARGE SCALE GENOMIC DNA]</scope>
    <source>
        <strain evidence="1 2">NCTC11075</strain>
    </source>
</reference>
<evidence type="ECO:0000313" key="2">
    <source>
        <dbReference type="Proteomes" id="UP000270272"/>
    </source>
</evidence>
<dbReference type="AlphaFoldDB" id="A0A447USG9"/>
<evidence type="ECO:0000313" key="1">
    <source>
        <dbReference type="EMBL" id="VEB93625.1"/>
    </source>
</evidence>
<name>A0A447USG9_CITKO</name>
<proteinExistence type="predicted"/>
<gene>
    <name evidence="1" type="ORF">NCTC11075_04519</name>
</gene>
<organism evidence="1 2">
    <name type="scientific">Citrobacter koseri</name>
    <name type="common">Citrobacter diversus</name>
    <dbReference type="NCBI Taxonomy" id="545"/>
    <lineage>
        <taxon>Bacteria</taxon>
        <taxon>Pseudomonadati</taxon>
        <taxon>Pseudomonadota</taxon>
        <taxon>Gammaproteobacteria</taxon>
        <taxon>Enterobacterales</taxon>
        <taxon>Enterobacteriaceae</taxon>
        <taxon>Citrobacter</taxon>
    </lineage>
</organism>